<dbReference type="AlphaFoldDB" id="A0A8X6IPE3"/>
<gene>
    <name evidence="2" type="primary">AVEN_202539_1</name>
    <name evidence="2" type="ORF">NPIL_54391</name>
</gene>
<reference evidence="2" key="1">
    <citation type="submission" date="2020-08" db="EMBL/GenBank/DDBJ databases">
        <title>Multicomponent nature underlies the extraordinary mechanical properties of spider dragline silk.</title>
        <authorList>
            <person name="Kono N."/>
            <person name="Nakamura H."/>
            <person name="Mori M."/>
            <person name="Yoshida Y."/>
            <person name="Ohtoshi R."/>
            <person name="Malay A.D."/>
            <person name="Moran D.A.P."/>
            <person name="Tomita M."/>
            <person name="Numata K."/>
            <person name="Arakawa K."/>
        </authorList>
    </citation>
    <scope>NUCLEOTIDE SEQUENCE</scope>
</reference>
<evidence type="ECO:0000313" key="3">
    <source>
        <dbReference type="Proteomes" id="UP000887013"/>
    </source>
</evidence>
<dbReference type="EMBL" id="BMAW01092226">
    <property type="protein sequence ID" value="GFS53799.1"/>
    <property type="molecule type" value="Genomic_DNA"/>
</dbReference>
<organism evidence="2 3">
    <name type="scientific">Nephila pilipes</name>
    <name type="common">Giant wood spider</name>
    <name type="synonym">Nephila maculata</name>
    <dbReference type="NCBI Taxonomy" id="299642"/>
    <lineage>
        <taxon>Eukaryota</taxon>
        <taxon>Metazoa</taxon>
        <taxon>Ecdysozoa</taxon>
        <taxon>Arthropoda</taxon>
        <taxon>Chelicerata</taxon>
        <taxon>Arachnida</taxon>
        <taxon>Araneae</taxon>
        <taxon>Araneomorphae</taxon>
        <taxon>Entelegynae</taxon>
        <taxon>Araneoidea</taxon>
        <taxon>Nephilidae</taxon>
        <taxon>Nephila</taxon>
    </lineage>
</organism>
<name>A0A8X6IPE3_NEPPI</name>
<protein>
    <recommendedName>
        <fullName evidence="4">Reverse transcriptase</fullName>
    </recommendedName>
</protein>
<evidence type="ECO:0000313" key="2">
    <source>
        <dbReference type="EMBL" id="GFS53799.1"/>
    </source>
</evidence>
<proteinExistence type="predicted"/>
<feature type="region of interest" description="Disordered" evidence="1">
    <location>
        <begin position="80"/>
        <end position="99"/>
    </location>
</feature>
<evidence type="ECO:0008006" key="4">
    <source>
        <dbReference type="Google" id="ProtNLM"/>
    </source>
</evidence>
<keyword evidence="3" id="KW-1185">Reference proteome</keyword>
<sequence length="99" mass="11344">MYVTTPASYLFMRVLKQLVMDEKDNFAIVVANIVLQDVYLDDILTGCSNLKELQILKSELVQLCESVEMSLHRWCFSQSNSHLPDHQLDQLPEENTGKA</sequence>
<accession>A0A8X6IPE3</accession>
<dbReference type="OrthoDB" id="6429167at2759"/>
<evidence type="ECO:0000256" key="1">
    <source>
        <dbReference type="SAM" id="MobiDB-lite"/>
    </source>
</evidence>
<comment type="caution">
    <text evidence="2">The sequence shown here is derived from an EMBL/GenBank/DDBJ whole genome shotgun (WGS) entry which is preliminary data.</text>
</comment>
<dbReference type="Proteomes" id="UP000887013">
    <property type="component" value="Unassembled WGS sequence"/>
</dbReference>